<keyword evidence="2" id="KW-0964">Secreted</keyword>
<gene>
    <name evidence="5" type="ORF">PLAN_100279</name>
</gene>
<dbReference type="Pfam" id="PF00353">
    <property type="entry name" value="HemolysinCabind"/>
    <property type="match status" value="2"/>
</dbReference>
<evidence type="ECO:0000313" key="5">
    <source>
        <dbReference type="EMBL" id="CAC5340229.1"/>
    </source>
</evidence>
<proteinExistence type="predicted"/>
<comment type="caution">
    <text evidence="5">The sequence shown here is derived from an EMBL/GenBank/DDBJ whole genome shotgun (WGS) entry which is preliminary data.</text>
</comment>
<evidence type="ECO:0000256" key="1">
    <source>
        <dbReference type="ARBA" id="ARBA00004613"/>
    </source>
</evidence>
<evidence type="ECO:0000259" key="4">
    <source>
        <dbReference type="PROSITE" id="PS50911"/>
    </source>
</evidence>
<dbReference type="Proteomes" id="UP000196521">
    <property type="component" value="Unassembled WGS sequence"/>
</dbReference>
<organism evidence="5 6">
    <name type="scientific">Planktothrix rubescens CCAP 1459/22</name>
    <dbReference type="NCBI Taxonomy" id="329571"/>
    <lineage>
        <taxon>Bacteria</taxon>
        <taxon>Bacillati</taxon>
        <taxon>Cyanobacteriota</taxon>
        <taxon>Cyanophyceae</taxon>
        <taxon>Oscillatoriophycideae</taxon>
        <taxon>Oscillatoriales</taxon>
        <taxon>Microcoleaceae</taxon>
        <taxon>Planktothrix</taxon>
    </lineage>
</organism>
<dbReference type="GO" id="GO:0005576">
    <property type="term" value="C:extracellular region"/>
    <property type="evidence" value="ECO:0007669"/>
    <property type="project" value="UniProtKB-SubCell"/>
</dbReference>
<dbReference type="PANTHER" id="PTHR38340">
    <property type="entry name" value="S-LAYER PROTEIN"/>
    <property type="match status" value="1"/>
</dbReference>
<feature type="compositionally biased region" description="Polar residues" evidence="3">
    <location>
        <begin position="185"/>
        <end position="196"/>
    </location>
</feature>
<evidence type="ECO:0000313" key="6">
    <source>
        <dbReference type="Proteomes" id="UP000196521"/>
    </source>
</evidence>
<dbReference type="GO" id="GO:0005509">
    <property type="term" value="F:calcium ion binding"/>
    <property type="evidence" value="ECO:0007669"/>
    <property type="project" value="InterPro"/>
</dbReference>
<reference evidence="5" key="1">
    <citation type="submission" date="2020-05" db="EMBL/GenBank/DDBJ databases">
        <authorList>
            <consortium name="Genoscope - CEA"/>
            <person name="William W."/>
        </authorList>
    </citation>
    <scope>NUCLEOTIDE SEQUENCE [LARGE SCALE GENOMIC DNA]</scope>
    <source>
        <strain evidence="5">PCC 7821</strain>
    </source>
</reference>
<dbReference type="InterPro" id="IPR007921">
    <property type="entry name" value="CHAP_dom"/>
</dbReference>
<dbReference type="PROSITE" id="PS50911">
    <property type="entry name" value="CHAP"/>
    <property type="match status" value="1"/>
</dbReference>
<feature type="region of interest" description="Disordered" evidence="3">
    <location>
        <begin position="143"/>
        <end position="198"/>
    </location>
</feature>
<evidence type="ECO:0000256" key="2">
    <source>
        <dbReference type="ARBA" id="ARBA00022525"/>
    </source>
</evidence>
<dbReference type="RefSeq" id="WP_051319519.1">
    <property type="nucleotide sequence ID" value="NZ_LR812491.1"/>
</dbReference>
<dbReference type="AlphaFoldDB" id="A0A6J7ZFV1"/>
<dbReference type="EMBL" id="CZCZ02000005">
    <property type="protein sequence ID" value="CAC5340229.1"/>
    <property type="molecule type" value="Genomic_DNA"/>
</dbReference>
<dbReference type="SUPFAM" id="SSF54001">
    <property type="entry name" value="Cysteine proteinases"/>
    <property type="match status" value="1"/>
</dbReference>
<sequence length="336" mass="35293">MPSPSDFGINLSSINYQAAGNKIVAGNNDPTFWCTEFAYGRAIEKGLFQNNQGLGAKWFGNAGQWDDNLGGWTRQPSANSFVVWDPWQGGSYDVGHVGFVERVNADGSFTMSEANFAGQYFNSRTVSPGTTAFNSAKFVPITGGTTPTPGGTPTSGNDNITGGAGNDNINSLAGNDTVSGAAGNDTLNGNSGNDQLFGNDGNDSLMGWTGNDTVTGGNGNDVLDAFYYSGLSGNGEIDYLRGDAGVDTFVIGDSYGKGYLGNSYAVIEDFNWRDDYIKIQGSLSQYALKPGNLYGFSANDTAIVLSSNNSEVLAIARNVSTANSTIRYSSSDFLSA</sequence>
<dbReference type="SUPFAM" id="SSF51120">
    <property type="entry name" value="beta-Roll"/>
    <property type="match status" value="1"/>
</dbReference>
<keyword evidence="6" id="KW-1185">Reference proteome</keyword>
<evidence type="ECO:0000256" key="3">
    <source>
        <dbReference type="SAM" id="MobiDB-lite"/>
    </source>
</evidence>
<feature type="compositionally biased region" description="Low complexity" evidence="3">
    <location>
        <begin position="143"/>
        <end position="154"/>
    </location>
</feature>
<dbReference type="InterPro" id="IPR001343">
    <property type="entry name" value="Hemolysn_Ca-bd"/>
</dbReference>
<protein>
    <recommendedName>
        <fullName evidence="4">Peptidase C51 domain-containing protein</fullName>
    </recommendedName>
</protein>
<dbReference type="PRINTS" id="PR00313">
    <property type="entry name" value="CABNDNGRPT"/>
</dbReference>
<dbReference type="InterPro" id="IPR011049">
    <property type="entry name" value="Serralysin-like_metalloprot_C"/>
</dbReference>
<dbReference type="InterPro" id="IPR038765">
    <property type="entry name" value="Papain-like_cys_pep_sf"/>
</dbReference>
<feature type="domain" description="Peptidase C51" evidence="4">
    <location>
        <begin position="9"/>
        <end position="140"/>
    </location>
</feature>
<comment type="subcellular location">
    <subcellularLocation>
        <location evidence="1">Secreted</location>
    </subcellularLocation>
</comment>
<dbReference type="Pfam" id="PF05257">
    <property type="entry name" value="CHAP"/>
    <property type="match status" value="1"/>
</dbReference>
<feature type="compositionally biased region" description="Polar residues" evidence="3">
    <location>
        <begin position="167"/>
        <end position="178"/>
    </location>
</feature>
<dbReference type="Gene3D" id="2.150.10.10">
    <property type="entry name" value="Serralysin-like metalloprotease, C-terminal"/>
    <property type="match status" value="1"/>
</dbReference>
<dbReference type="PANTHER" id="PTHR38340:SF1">
    <property type="entry name" value="S-LAYER PROTEIN"/>
    <property type="match status" value="1"/>
</dbReference>
<name>A0A6J7ZFV1_PLARU</name>
<dbReference type="InterPro" id="IPR050557">
    <property type="entry name" value="RTX_toxin/Mannuronan_C5-epim"/>
</dbReference>
<dbReference type="Gene3D" id="3.90.1720.10">
    <property type="entry name" value="endopeptidase domain like (from Nostoc punctiforme)"/>
    <property type="match status" value="1"/>
</dbReference>
<accession>A0A6J7ZFV1</accession>